<dbReference type="EMBL" id="LC064121">
    <property type="protein sequence ID" value="BBD50130.1"/>
    <property type="molecule type" value="Genomic_DNA"/>
</dbReference>
<keyword evidence="3 7" id="KW-0997">Cell inner membrane</keyword>
<keyword evidence="7" id="KW-0813">Transport</keyword>
<feature type="transmembrane region" description="Helical" evidence="7">
    <location>
        <begin position="213"/>
        <end position="235"/>
    </location>
</feature>
<keyword evidence="5 7" id="KW-1133">Transmembrane helix</keyword>
<keyword evidence="4 7" id="KW-0812">Transmembrane</keyword>
<dbReference type="Pfam" id="PF06808">
    <property type="entry name" value="DctM"/>
    <property type="match status" value="1"/>
</dbReference>
<name>A0A455R567_9GAMM</name>
<feature type="transmembrane region" description="Helical" evidence="7">
    <location>
        <begin position="56"/>
        <end position="74"/>
    </location>
</feature>
<evidence type="ECO:0000256" key="2">
    <source>
        <dbReference type="ARBA" id="ARBA00022475"/>
    </source>
</evidence>
<feature type="transmembrane region" description="Helical" evidence="7">
    <location>
        <begin position="301"/>
        <end position="326"/>
    </location>
</feature>
<comment type="similarity">
    <text evidence="7">Belongs to the TRAP transporter large permease family.</text>
</comment>
<evidence type="ECO:0000256" key="7">
    <source>
        <dbReference type="RuleBase" id="RU369079"/>
    </source>
</evidence>
<feature type="transmembrane region" description="Helical" evidence="7">
    <location>
        <begin position="241"/>
        <end position="257"/>
    </location>
</feature>
<accession>A0A455R567</accession>
<feature type="transmembrane region" description="Helical" evidence="7">
    <location>
        <begin position="357"/>
        <end position="381"/>
    </location>
</feature>
<feature type="transmembrane region" description="Helical" evidence="7">
    <location>
        <begin position="86"/>
        <end position="107"/>
    </location>
</feature>
<feature type="transmembrane region" description="Helical" evidence="7">
    <location>
        <begin position="333"/>
        <end position="351"/>
    </location>
</feature>
<evidence type="ECO:0000256" key="5">
    <source>
        <dbReference type="ARBA" id="ARBA00022989"/>
    </source>
</evidence>
<evidence type="ECO:0000256" key="6">
    <source>
        <dbReference type="ARBA" id="ARBA00023136"/>
    </source>
</evidence>
<dbReference type="AlphaFoldDB" id="A0A455R567"/>
<feature type="transmembrane region" description="Helical" evidence="7">
    <location>
        <begin position="138"/>
        <end position="159"/>
    </location>
</feature>
<dbReference type="PIRSF" id="PIRSF006066">
    <property type="entry name" value="HI0050"/>
    <property type="match status" value="1"/>
</dbReference>
<evidence type="ECO:0000256" key="4">
    <source>
        <dbReference type="ARBA" id="ARBA00022692"/>
    </source>
</evidence>
<protein>
    <recommendedName>
        <fullName evidence="7">TRAP transporter large permease protein</fullName>
    </recommendedName>
</protein>
<reference evidence="9" key="1">
    <citation type="submission" date="2015-07" db="EMBL/GenBank/DDBJ databases">
        <title>Novel operon containing particulate methane monooxygenase-type genes and epoxyalkane:coenzyme M transferase gene in ethylene-assimilating marine bacterium, Haliea sp. ETY-M.</title>
        <authorList>
            <person name="Suzuki T."/>
            <person name="Habe H."/>
            <person name="Nakajima-Kambe T."/>
            <person name="Fuse H."/>
        </authorList>
    </citation>
    <scope>NUCLEOTIDE SEQUENCE</scope>
    <source>
        <strain evidence="9">ETY-M</strain>
    </source>
</reference>
<dbReference type="InterPro" id="IPR010656">
    <property type="entry name" value="DctM"/>
</dbReference>
<proteinExistence type="inferred from homology"/>
<evidence type="ECO:0000313" key="9">
    <source>
        <dbReference type="EMBL" id="BBD50130.1"/>
    </source>
</evidence>
<dbReference type="InterPro" id="IPR004681">
    <property type="entry name" value="TRAP_DctM"/>
</dbReference>
<keyword evidence="6 7" id="KW-0472">Membrane</keyword>
<evidence type="ECO:0000256" key="3">
    <source>
        <dbReference type="ARBA" id="ARBA00022519"/>
    </source>
</evidence>
<dbReference type="GO" id="GO:0022857">
    <property type="term" value="F:transmembrane transporter activity"/>
    <property type="evidence" value="ECO:0007669"/>
    <property type="project" value="UniProtKB-UniRule"/>
</dbReference>
<organism evidence="9">
    <name type="scientific">Haliea sp. ETY-M</name>
    <dbReference type="NCBI Taxonomy" id="1055105"/>
    <lineage>
        <taxon>Bacteria</taxon>
        <taxon>Pseudomonadati</taxon>
        <taxon>Pseudomonadota</taxon>
        <taxon>Gammaproteobacteria</taxon>
        <taxon>Cellvibrionales</taxon>
        <taxon>Halieaceae</taxon>
        <taxon>Haliea</taxon>
    </lineage>
</organism>
<comment type="function">
    <text evidence="7">Part of the tripartite ATP-independent periplasmic (TRAP) transport system.</text>
</comment>
<keyword evidence="2" id="KW-1003">Cell membrane</keyword>
<feature type="transmembrane region" description="Helical" evidence="7">
    <location>
        <begin position="269"/>
        <end position="289"/>
    </location>
</feature>
<dbReference type="NCBIfam" id="TIGR00786">
    <property type="entry name" value="dctM"/>
    <property type="match status" value="1"/>
</dbReference>
<dbReference type="GO" id="GO:0005886">
    <property type="term" value="C:plasma membrane"/>
    <property type="evidence" value="ECO:0007669"/>
    <property type="project" value="UniProtKB-SubCell"/>
</dbReference>
<dbReference type="PANTHER" id="PTHR33362:SF5">
    <property type="entry name" value="C4-DICARBOXYLATE TRAP TRANSPORTER LARGE PERMEASE PROTEIN DCTM"/>
    <property type="match status" value="1"/>
</dbReference>
<feature type="transmembrane region" description="Helical" evidence="7">
    <location>
        <begin position="113"/>
        <end position="131"/>
    </location>
</feature>
<feature type="transmembrane region" description="Helical" evidence="7">
    <location>
        <begin position="7"/>
        <end position="36"/>
    </location>
</feature>
<sequence>MGDIPAVLLLLIAAIALGVPVPIAVALGTLFGYWLIDIPLVALAHALYTGVEPVPLMTIPLFVFAGALMERGGLARRIVDVAQSLVGSYTGSLGMVAVLGCTFFAALSGSGPATTAAIGAVMVPAMLRNGYDSAFGGAVVASGGALGSLIPPSNLMIIYGVVSETSIPRLFLAGILPGIIASVLLIICAWFIARMRGFGKSAEPFSWSRVASAMWRGKWALAAPALILGGIYLGVFTPTEAASVAVVYAAVIGGLVYRELDGARIRQCLYDTAMISGTVIVILGPAKAFGELMTLMDMPALVAAVVDAVDASQFLLLMTIAAVLILTGMFLESIAQIILLTPLLLPVAVAAGVDPTVFGMLMVVACEIGFLTPPVGANLFVAARIAKREVGAISVAVLPFLATYLIVLVLIALIPQLSTALPNAVYGQP</sequence>
<comment type="subcellular location">
    <subcellularLocation>
        <location evidence="1 7">Cell inner membrane</location>
        <topology evidence="1 7">Multi-pass membrane protein</topology>
    </subcellularLocation>
</comment>
<evidence type="ECO:0000259" key="8">
    <source>
        <dbReference type="Pfam" id="PF06808"/>
    </source>
</evidence>
<feature type="transmembrane region" description="Helical" evidence="7">
    <location>
        <begin position="171"/>
        <end position="192"/>
    </location>
</feature>
<feature type="transmembrane region" description="Helical" evidence="7">
    <location>
        <begin position="393"/>
        <end position="414"/>
    </location>
</feature>
<dbReference type="PANTHER" id="PTHR33362">
    <property type="entry name" value="SIALIC ACID TRAP TRANSPORTER PERMEASE PROTEIN SIAT-RELATED"/>
    <property type="match status" value="1"/>
</dbReference>
<feature type="domain" description="TRAP C4-dicarboxylate transport system permease DctM subunit" evidence="8">
    <location>
        <begin position="9"/>
        <end position="417"/>
    </location>
</feature>
<comment type="subunit">
    <text evidence="7">The complex comprises the extracytoplasmic solute receptor protein and the two transmembrane proteins.</text>
</comment>
<evidence type="ECO:0000256" key="1">
    <source>
        <dbReference type="ARBA" id="ARBA00004429"/>
    </source>
</evidence>